<feature type="transmembrane region" description="Helical" evidence="6">
    <location>
        <begin position="202"/>
        <end position="224"/>
    </location>
</feature>
<feature type="transmembrane region" description="Helical" evidence="6">
    <location>
        <begin position="99"/>
        <end position="119"/>
    </location>
</feature>
<dbReference type="PANTHER" id="PTHR43124">
    <property type="entry name" value="PURINE EFFLUX PUMP PBUE"/>
    <property type="match status" value="1"/>
</dbReference>
<feature type="transmembrane region" description="Helical" evidence="6">
    <location>
        <begin position="290"/>
        <end position="309"/>
    </location>
</feature>
<dbReference type="GO" id="GO:0022857">
    <property type="term" value="F:transmembrane transporter activity"/>
    <property type="evidence" value="ECO:0007669"/>
    <property type="project" value="InterPro"/>
</dbReference>
<dbReference type="Gene3D" id="1.20.1250.20">
    <property type="entry name" value="MFS general substrate transporter like domains"/>
    <property type="match status" value="1"/>
</dbReference>
<evidence type="ECO:0000256" key="3">
    <source>
        <dbReference type="ARBA" id="ARBA00022692"/>
    </source>
</evidence>
<dbReference type="PANTHER" id="PTHR43124:SF3">
    <property type="entry name" value="CHLORAMPHENICOL EFFLUX PUMP RV0191"/>
    <property type="match status" value="1"/>
</dbReference>
<dbReference type="OrthoDB" id="9814237at2"/>
<dbReference type="PROSITE" id="PS50850">
    <property type="entry name" value="MFS"/>
    <property type="match status" value="1"/>
</dbReference>
<dbReference type="AlphaFoldDB" id="A0A1X2F9G8"/>
<dbReference type="SUPFAM" id="SSF103473">
    <property type="entry name" value="MFS general substrate transporter"/>
    <property type="match status" value="1"/>
</dbReference>
<name>A0A1X2F9G8_9MYCO</name>
<dbReference type="RefSeq" id="WP_085144940.1">
    <property type="nucleotide sequence ID" value="NZ_JACKUA010000026.1"/>
</dbReference>
<keyword evidence="2" id="KW-1003">Cell membrane</keyword>
<feature type="transmembrane region" description="Helical" evidence="6">
    <location>
        <begin position="158"/>
        <end position="178"/>
    </location>
</feature>
<evidence type="ECO:0000256" key="2">
    <source>
        <dbReference type="ARBA" id="ARBA00022475"/>
    </source>
</evidence>
<dbReference type="InterPro" id="IPR011701">
    <property type="entry name" value="MFS"/>
</dbReference>
<evidence type="ECO:0000256" key="4">
    <source>
        <dbReference type="ARBA" id="ARBA00022989"/>
    </source>
</evidence>
<feature type="transmembrane region" description="Helical" evidence="6">
    <location>
        <begin position="266"/>
        <end position="284"/>
    </location>
</feature>
<feature type="transmembrane region" description="Helical" evidence="6">
    <location>
        <begin position="70"/>
        <end position="93"/>
    </location>
</feature>
<accession>A0A1X2F9G8</accession>
<reference evidence="8 9" key="1">
    <citation type="submission" date="2016-01" db="EMBL/GenBank/DDBJ databases">
        <title>The new phylogeny of the genus Mycobacterium.</title>
        <authorList>
            <person name="Tarcisio F."/>
            <person name="Conor M."/>
            <person name="Antonella G."/>
            <person name="Elisabetta G."/>
            <person name="Giulia F.S."/>
            <person name="Sara T."/>
            <person name="Anna F."/>
            <person name="Clotilde B."/>
            <person name="Roberto B."/>
            <person name="Veronica D.S."/>
            <person name="Fabio R."/>
            <person name="Monica P."/>
            <person name="Olivier J."/>
            <person name="Enrico T."/>
            <person name="Nicola S."/>
        </authorList>
    </citation>
    <scope>NUCLEOTIDE SEQUENCE [LARGE SCALE GENOMIC DNA]</scope>
    <source>
        <strain evidence="8 9">ATCC 700010</strain>
    </source>
</reference>
<evidence type="ECO:0000313" key="9">
    <source>
        <dbReference type="Proteomes" id="UP000193964"/>
    </source>
</evidence>
<keyword evidence="5 6" id="KW-0472">Membrane</keyword>
<gene>
    <name evidence="8" type="ORF">AWC31_25110</name>
</gene>
<feature type="transmembrane region" description="Helical" evidence="6">
    <location>
        <begin position="330"/>
        <end position="349"/>
    </location>
</feature>
<dbReference type="GO" id="GO:0005886">
    <property type="term" value="C:plasma membrane"/>
    <property type="evidence" value="ECO:0007669"/>
    <property type="project" value="UniProtKB-SubCell"/>
</dbReference>
<protein>
    <submittedName>
        <fullName evidence="8">MFS transporter</fullName>
    </submittedName>
</protein>
<feature type="domain" description="Major facilitator superfamily (MFS) profile" evidence="7">
    <location>
        <begin position="4"/>
        <end position="379"/>
    </location>
</feature>
<feature type="transmembrane region" description="Helical" evidence="6">
    <location>
        <begin position="131"/>
        <end position="152"/>
    </location>
</feature>
<comment type="caution">
    <text evidence="8">The sequence shown here is derived from an EMBL/GenBank/DDBJ whole genome shotgun (WGS) entry which is preliminary data.</text>
</comment>
<dbReference type="Pfam" id="PF07690">
    <property type="entry name" value="MFS_1"/>
    <property type="match status" value="1"/>
</dbReference>
<feature type="transmembrane region" description="Helical" evidence="6">
    <location>
        <begin position="236"/>
        <end position="254"/>
    </location>
</feature>
<evidence type="ECO:0000259" key="7">
    <source>
        <dbReference type="PROSITE" id="PS50850"/>
    </source>
</evidence>
<evidence type="ECO:0000256" key="5">
    <source>
        <dbReference type="ARBA" id="ARBA00023136"/>
    </source>
</evidence>
<keyword evidence="4 6" id="KW-1133">Transmembrane helix</keyword>
<dbReference type="CDD" id="cd17324">
    <property type="entry name" value="MFS_NepI_like"/>
    <property type="match status" value="1"/>
</dbReference>
<keyword evidence="3 6" id="KW-0812">Transmembrane</keyword>
<evidence type="ECO:0000256" key="1">
    <source>
        <dbReference type="ARBA" id="ARBA00004651"/>
    </source>
</evidence>
<feature type="transmembrane region" description="Helical" evidence="6">
    <location>
        <begin position="42"/>
        <end position="63"/>
    </location>
</feature>
<proteinExistence type="predicted"/>
<evidence type="ECO:0000313" key="8">
    <source>
        <dbReference type="EMBL" id="ORX15066.1"/>
    </source>
</evidence>
<dbReference type="InterPro" id="IPR036259">
    <property type="entry name" value="MFS_trans_sf"/>
</dbReference>
<dbReference type="NCBIfam" id="NF033135">
    <property type="entry name" value="cmx_cmrA"/>
    <property type="match status" value="1"/>
</dbReference>
<dbReference type="EMBL" id="LQQA01000015">
    <property type="protein sequence ID" value="ORX15066.1"/>
    <property type="molecule type" value="Genomic_DNA"/>
</dbReference>
<dbReference type="InterPro" id="IPR020846">
    <property type="entry name" value="MFS_dom"/>
</dbReference>
<dbReference type="InterPro" id="IPR050189">
    <property type="entry name" value="MFS_Efflux_Transporters"/>
</dbReference>
<organism evidence="8 9">
    <name type="scientific">Mycolicibacterium wolinskyi</name>
    <dbReference type="NCBI Taxonomy" id="59750"/>
    <lineage>
        <taxon>Bacteria</taxon>
        <taxon>Bacillati</taxon>
        <taxon>Actinomycetota</taxon>
        <taxon>Actinomycetes</taxon>
        <taxon>Mycobacteriales</taxon>
        <taxon>Mycobacteriaceae</taxon>
        <taxon>Mycolicibacterium</taxon>
    </lineage>
</organism>
<feature type="transmembrane region" description="Helical" evidence="6">
    <location>
        <begin position="355"/>
        <end position="373"/>
    </location>
</feature>
<sequence length="395" mass="40406">MPVAIWIIGLAIFAQGTSELMLAGLLPEMSADLGVTIPQAGLLVSVFALGMLVGAPVLAIATLRWSRRRAMVAFLAIFVVAHIVSALSSSYAVLMTARFVAAFVYAGFWAVGAGTAMALVGAERRGRAMSIVAGGLTVATVIGLPAGTWIGQHLGWRGAFWAVAALSCVAAGAVLAAVPDTRPDTEPRIGDELRGLAVPRLWLSYAMTAVSTAALLGTFTYLAAMLITTSGLQPQWVPAVLLGYGLGALVGMAVGGQVADRWPRATLAAGFTTLLVVLVALALTTRHVTAVSALACLLGFAGFGTNPALNSRVFALAPSAPTLTAAGNVASFNVGISVGPWVAGIALTAGLGYPAVPWIGAALAVLALVLLAIDVRMAGRVQEGIWRGSRVLRDA</sequence>
<evidence type="ECO:0000256" key="6">
    <source>
        <dbReference type="SAM" id="Phobius"/>
    </source>
</evidence>
<dbReference type="Proteomes" id="UP000193964">
    <property type="component" value="Unassembled WGS sequence"/>
</dbReference>
<comment type="subcellular location">
    <subcellularLocation>
        <location evidence="1">Cell membrane</location>
        <topology evidence="1">Multi-pass membrane protein</topology>
    </subcellularLocation>
</comment>